<protein>
    <submittedName>
        <fullName evidence="3">Mucin-2-like isoform X1</fullName>
    </submittedName>
</protein>
<dbReference type="GO" id="GO:0043622">
    <property type="term" value="P:cortical microtubule organization"/>
    <property type="evidence" value="ECO:0007669"/>
    <property type="project" value="TreeGrafter"/>
</dbReference>
<dbReference type="PANTHER" id="PTHR31949">
    <property type="entry name" value="GASTRIC MUCIN-LIKE PROTEIN"/>
    <property type="match status" value="1"/>
</dbReference>
<name>A0A5D3C2G1_CUCMM</name>
<feature type="compositionally biased region" description="Basic and acidic residues" evidence="1">
    <location>
        <begin position="305"/>
        <end position="316"/>
    </location>
</feature>
<proteinExistence type="predicted"/>
<organism evidence="3 5">
    <name type="scientific">Cucumis melo var. makuwa</name>
    <name type="common">Oriental melon</name>
    <dbReference type="NCBI Taxonomy" id="1194695"/>
    <lineage>
        <taxon>Eukaryota</taxon>
        <taxon>Viridiplantae</taxon>
        <taxon>Streptophyta</taxon>
        <taxon>Embryophyta</taxon>
        <taxon>Tracheophyta</taxon>
        <taxon>Spermatophyta</taxon>
        <taxon>Magnoliopsida</taxon>
        <taxon>eudicotyledons</taxon>
        <taxon>Gunneridae</taxon>
        <taxon>Pentapetalae</taxon>
        <taxon>rosids</taxon>
        <taxon>fabids</taxon>
        <taxon>Cucurbitales</taxon>
        <taxon>Cucurbitaceae</taxon>
        <taxon>Benincaseae</taxon>
        <taxon>Cucumis</taxon>
    </lineage>
</organism>
<accession>A0A5D3C2G1</accession>
<dbReference type="PANTHER" id="PTHR31949:SF6">
    <property type="entry name" value="DUF4005 DOMAIN-CONTAINING PROTEIN"/>
    <property type="match status" value="1"/>
</dbReference>
<dbReference type="AlphaFoldDB" id="A0A5D3C2G1"/>
<gene>
    <name evidence="3" type="ORF">E5676_scaffold376G001150</name>
    <name evidence="2" type="ORF">E6C27_scaffold44G001110</name>
</gene>
<evidence type="ECO:0000313" key="2">
    <source>
        <dbReference type="EMBL" id="KAA0042615.1"/>
    </source>
</evidence>
<dbReference type="EMBL" id="SSTD01013643">
    <property type="protein sequence ID" value="TYK06017.1"/>
    <property type="molecule type" value="Genomic_DNA"/>
</dbReference>
<feature type="compositionally biased region" description="Polar residues" evidence="1">
    <location>
        <begin position="241"/>
        <end position="278"/>
    </location>
</feature>
<comment type="caution">
    <text evidence="3">The sequence shown here is derived from an EMBL/GenBank/DDBJ whole genome shotgun (WGS) entry which is preliminary data.</text>
</comment>
<evidence type="ECO:0000313" key="5">
    <source>
        <dbReference type="Proteomes" id="UP000321947"/>
    </source>
</evidence>
<dbReference type="EMBL" id="SSTE01015921">
    <property type="protein sequence ID" value="KAA0042615.1"/>
    <property type="molecule type" value="Genomic_DNA"/>
</dbReference>
<dbReference type="OrthoDB" id="1929779at2759"/>
<feature type="compositionally biased region" description="Polar residues" evidence="1">
    <location>
        <begin position="155"/>
        <end position="231"/>
    </location>
</feature>
<evidence type="ECO:0000256" key="1">
    <source>
        <dbReference type="SAM" id="MobiDB-lite"/>
    </source>
</evidence>
<dbReference type="Proteomes" id="UP000321393">
    <property type="component" value="Unassembled WGS sequence"/>
</dbReference>
<dbReference type="GO" id="GO:0055028">
    <property type="term" value="C:cortical microtubule"/>
    <property type="evidence" value="ECO:0007669"/>
    <property type="project" value="TreeGrafter"/>
</dbReference>
<reference evidence="4 5" key="1">
    <citation type="submission" date="2019-08" db="EMBL/GenBank/DDBJ databases">
        <title>Draft genome sequences of two oriental melons (Cucumis melo L. var makuwa).</title>
        <authorList>
            <person name="Kwon S.-Y."/>
        </authorList>
    </citation>
    <scope>NUCLEOTIDE SEQUENCE [LARGE SCALE GENOMIC DNA]</scope>
    <source>
        <strain evidence="5">cv. Chang Bougi</strain>
        <strain evidence="4">cv. SW 3</strain>
        <tissue evidence="3">Leaf</tissue>
    </source>
</reference>
<feature type="compositionally biased region" description="Low complexity" evidence="1">
    <location>
        <begin position="115"/>
        <end position="135"/>
    </location>
</feature>
<sequence length="379" mass="42523">MNNGNGSKNRWMMGLHSKGRKERDNEDLHLFRELYKRDKERTASLLLLPVDDLEHNHGGNSPFYRIHSIKKESGLGHLFESNKNDYDWLKTPPATPLFPSLEMEATAPPSHNAHQETPLLQPLSQPQSQASSNSESTKKSSGIEKSPIIKAKVPSRSTTPSHRPRINSSIDPKNTKRTTNPSPNPSQRIDQTSQIDSTIKRNNNMKPTNVKESYTDYLTSNLSKGSTNSVKPNPNQNPNPRSRTTSPIVRSTIASQIPEFSNETPPNLRTDRSSSVTRGRQPGNVEKSETNPRRQSCSPSVTRGRKVEAAKQEKNRGGNLSNDQRRTESTNILGSRMVERVMNARKGIGNEQRDSKPSRRSGIGEFRQTVRILSFHILP</sequence>
<feature type="region of interest" description="Disordered" evidence="1">
    <location>
        <begin position="99"/>
        <end position="332"/>
    </location>
</feature>
<evidence type="ECO:0000313" key="4">
    <source>
        <dbReference type="Proteomes" id="UP000321393"/>
    </source>
</evidence>
<evidence type="ECO:0000313" key="3">
    <source>
        <dbReference type="EMBL" id="TYK06017.1"/>
    </source>
</evidence>
<dbReference type="Proteomes" id="UP000321947">
    <property type="component" value="Unassembled WGS sequence"/>
</dbReference>